<keyword evidence="1" id="KW-0732">Signal</keyword>
<reference evidence="2 3" key="1">
    <citation type="journal article" date="2021" name="Elife">
        <title>Chloroplast acquisition without the gene transfer in kleptoplastic sea slugs, Plakobranchus ocellatus.</title>
        <authorList>
            <person name="Maeda T."/>
            <person name="Takahashi S."/>
            <person name="Yoshida T."/>
            <person name="Shimamura S."/>
            <person name="Takaki Y."/>
            <person name="Nagai Y."/>
            <person name="Toyoda A."/>
            <person name="Suzuki Y."/>
            <person name="Arimoto A."/>
            <person name="Ishii H."/>
            <person name="Satoh N."/>
            <person name="Nishiyama T."/>
            <person name="Hasebe M."/>
            <person name="Maruyama T."/>
            <person name="Minagawa J."/>
            <person name="Obokata J."/>
            <person name="Shigenobu S."/>
        </authorList>
    </citation>
    <scope>NUCLEOTIDE SEQUENCE [LARGE SCALE GENOMIC DNA]</scope>
</reference>
<name>A0AAV3ZDA0_9GAST</name>
<proteinExistence type="predicted"/>
<organism evidence="2 3">
    <name type="scientific">Plakobranchus ocellatus</name>
    <dbReference type="NCBI Taxonomy" id="259542"/>
    <lineage>
        <taxon>Eukaryota</taxon>
        <taxon>Metazoa</taxon>
        <taxon>Spiralia</taxon>
        <taxon>Lophotrochozoa</taxon>
        <taxon>Mollusca</taxon>
        <taxon>Gastropoda</taxon>
        <taxon>Heterobranchia</taxon>
        <taxon>Euthyneura</taxon>
        <taxon>Panpulmonata</taxon>
        <taxon>Sacoglossa</taxon>
        <taxon>Placobranchoidea</taxon>
        <taxon>Plakobranchidae</taxon>
        <taxon>Plakobranchus</taxon>
    </lineage>
</organism>
<dbReference type="Proteomes" id="UP000735302">
    <property type="component" value="Unassembled WGS sequence"/>
</dbReference>
<feature type="signal peptide" evidence="1">
    <location>
        <begin position="1"/>
        <end position="16"/>
    </location>
</feature>
<dbReference type="AlphaFoldDB" id="A0AAV3ZDA0"/>
<comment type="caution">
    <text evidence="2">The sequence shown here is derived from an EMBL/GenBank/DDBJ whole genome shotgun (WGS) entry which is preliminary data.</text>
</comment>
<protein>
    <submittedName>
        <fullName evidence="2">Uncharacterized protein</fullName>
    </submittedName>
</protein>
<accession>A0AAV3ZDA0</accession>
<evidence type="ECO:0000256" key="1">
    <source>
        <dbReference type="SAM" id="SignalP"/>
    </source>
</evidence>
<dbReference type="EMBL" id="BLXT01002259">
    <property type="protein sequence ID" value="GFN92620.1"/>
    <property type="molecule type" value="Genomic_DNA"/>
</dbReference>
<feature type="chain" id="PRO_5043966032" evidence="1">
    <location>
        <begin position="17"/>
        <end position="193"/>
    </location>
</feature>
<evidence type="ECO:0000313" key="2">
    <source>
        <dbReference type="EMBL" id="GFN92620.1"/>
    </source>
</evidence>
<evidence type="ECO:0000313" key="3">
    <source>
        <dbReference type="Proteomes" id="UP000735302"/>
    </source>
</evidence>
<sequence length="193" mass="21565">MVFFIVHSILHVIAKADKVVDMPGQRNNKTLSPNLDCTFPDAFTASTTEVIEFKETVTYQNNTGGITFTKGVKDNMWRYLDRNAGRLYISLRPEYCTVTDVGSGQLSIYDALKAADYLFDVGSKLRVFGYSDGKLRFKVIMDSTTCTPVLLKASFGDYLSILNINYNFNTQNPDLSAIEEIQPALKNCIKVAS</sequence>
<keyword evidence="3" id="KW-1185">Reference proteome</keyword>
<gene>
    <name evidence="2" type="ORF">PoB_001912600</name>
</gene>